<keyword evidence="7" id="KW-1185">Reference proteome</keyword>
<accession>A0ABS9L205</accession>
<dbReference type="Gene3D" id="1.10.10.10">
    <property type="entry name" value="Winged helix-like DNA-binding domain superfamily/Winged helix DNA-binding domain"/>
    <property type="match status" value="1"/>
</dbReference>
<feature type="domain" description="HTH lysR-type" evidence="5">
    <location>
        <begin position="10"/>
        <end position="68"/>
    </location>
</feature>
<comment type="caution">
    <text evidence="6">The sequence shown here is derived from an EMBL/GenBank/DDBJ whole genome shotgun (WGS) entry which is preliminary data.</text>
</comment>
<dbReference type="PANTHER" id="PTHR30346:SF0">
    <property type="entry name" value="HCA OPERON TRANSCRIPTIONAL ACTIVATOR HCAR"/>
    <property type="match status" value="1"/>
</dbReference>
<keyword evidence="2" id="KW-0805">Transcription regulation</keyword>
<evidence type="ECO:0000313" key="7">
    <source>
        <dbReference type="Proteomes" id="UP001165368"/>
    </source>
</evidence>
<dbReference type="PANTHER" id="PTHR30346">
    <property type="entry name" value="TRANSCRIPTIONAL DUAL REGULATOR HCAR-RELATED"/>
    <property type="match status" value="1"/>
</dbReference>
<evidence type="ECO:0000256" key="1">
    <source>
        <dbReference type="ARBA" id="ARBA00009437"/>
    </source>
</evidence>
<reference evidence="6" key="1">
    <citation type="submission" date="2022-01" db="EMBL/GenBank/DDBJ databases">
        <authorList>
            <person name="Jo J.-H."/>
            <person name="Im W.-T."/>
        </authorList>
    </citation>
    <scope>NUCLEOTIDE SEQUENCE</scope>
    <source>
        <strain evidence="6">I2-34</strain>
    </source>
</reference>
<protein>
    <submittedName>
        <fullName evidence="6">LysR family transcriptional regulator</fullName>
    </submittedName>
</protein>
<evidence type="ECO:0000313" key="6">
    <source>
        <dbReference type="EMBL" id="MCG2620665.1"/>
    </source>
</evidence>
<evidence type="ECO:0000256" key="2">
    <source>
        <dbReference type="ARBA" id="ARBA00023015"/>
    </source>
</evidence>
<evidence type="ECO:0000256" key="3">
    <source>
        <dbReference type="ARBA" id="ARBA00023125"/>
    </source>
</evidence>
<comment type="similarity">
    <text evidence="1">Belongs to the LysR transcriptional regulatory family.</text>
</comment>
<dbReference type="EMBL" id="JAKLTQ010000001">
    <property type="protein sequence ID" value="MCG2620665.1"/>
    <property type="molecule type" value="Genomic_DNA"/>
</dbReference>
<gene>
    <name evidence="6" type="ORF">LVY72_01930</name>
</gene>
<dbReference type="Pfam" id="PF03466">
    <property type="entry name" value="LysR_substrate"/>
    <property type="match status" value="1"/>
</dbReference>
<keyword evidence="4" id="KW-0804">Transcription</keyword>
<dbReference type="SUPFAM" id="SSF53850">
    <property type="entry name" value="Periplasmic binding protein-like II"/>
    <property type="match status" value="1"/>
</dbReference>
<dbReference type="InterPro" id="IPR036390">
    <property type="entry name" value="WH_DNA-bd_sf"/>
</dbReference>
<dbReference type="InterPro" id="IPR036388">
    <property type="entry name" value="WH-like_DNA-bd_sf"/>
</dbReference>
<dbReference type="RefSeq" id="WP_237817757.1">
    <property type="nucleotide sequence ID" value="NZ_JAKLTQ010000001.1"/>
</dbReference>
<keyword evidence="3" id="KW-0238">DNA-binding</keyword>
<dbReference type="PROSITE" id="PS50931">
    <property type="entry name" value="HTH_LYSR"/>
    <property type="match status" value="1"/>
</dbReference>
<dbReference type="InterPro" id="IPR005119">
    <property type="entry name" value="LysR_subst-bd"/>
</dbReference>
<dbReference type="InterPro" id="IPR000847">
    <property type="entry name" value="LysR_HTH_N"/>
</dbReference>
<proteinExistence type="inferred from homology"/>
<dbReference type="Pfam" id="PF00126">
    <property type="entry name" value="HTH_1"/>
    <property type="match status" value="1"/>
</dbReference>
<evidence type="ECO:0000256" key="4">
    <source>
        <dbReference type="ARBA" id="ARBA00023163"/>
    </source>
</evidence>
<dbReference type="Proteomes" id="UP001165368">
    <property type="component" value="Unassembled WGS sequence"/>
</dbReference>
<organism evidence="6 7">
    <name type="scientific">Arthrobacter hankyongi</name>
    <dbReference type="NCBI Taxonomy" id="2904801"/>
    <lineage>
        <taxon>Bacteria</taxon>
        <taxon>Bacillati</taxon>
        <taxon>Actinomycetota</taxon>
        <taxon>Actinomycetes</taxon>
        <taxon>Micrococcales</taxon>
        <taxon>Micrococcaceae</taxon>
        <taxon>Arthrobacter</taxon>
    </lineage>
</organism>
<evidence type="ECO:0000259" key="5">
    <source>
        <dbReference type="PROSITE" id="PS50931"/>
    </source>
</evidence>
<dbReference type="SUPFAM" id="SSF46785">
    <property type="entry name" value="Winged helix' DNA-binding domain"/>
    <property type="match status" value="1"/>
</dbReference>
<sequence length="315" mass="33697">MMEGAVVARYTLRQLAYFVAVAETGAISAAADELRVSPTAVAAALGELERIFDTQLTVRRKAHGVSLTPAGSHLHSRAAALLRDAEELELSAAAGGTELAGPLLVGCYLTVAPTILPVLLEGFTAEHPKVQLDFVEGTQDEVQERLFAGELDLAVVYDMDLRPGLGSVLLYEVAAYALLPEDHPLARRDKVSLAELAAEPMILLDAPPSSHHTLSLFEDAGVSPLIRYRTTDFELTRSLVGRGTGYSVLVQRPAVDASYEGRPVVARPIVPAVKPIAVRMIWPEAIRPTDRARAMVEFAAGAVPAALGPPRTQLK</sequence>
<name>A0ABS9L205_9MICC</name>
<dbReference type="CDD" id="cd08412">
    <property type="entry name" value="PBP2_PAO1_like"/>
    <property type="match status" value="1"/>
</dbReference>
<dbReference type="Gene3D" id="3.40.190.10">
    <property type="entry name" value="Periplasmic binding protein-like II"/>
    <property type="match status" value="2"/>
</dbReference>